<proteinExistence type="inferred from homology"/>
<dbReference type="InterPro" id="IPR036770">
    <property type="entry name" value="Ankyrin_rpt-contain_sf"/>
</dbReference>
<evidence type="ECO:0000256" key="6">
    <source>
        <dbReference type="ARBA" id="ARBA00023043"/>
    </source>
</evidence>
<feature type="domain" description="Glutaminase EF-hand" evidence="10">
    <location>
        <begin position="712"/>
        <end position="780"/>
    </location>
</feature>
<dbReference type="Gene3D" id="1.25.40.20">
    <property type="entry name" value="Ankyrin repeat-containing domain"/>
    <property type="match status" value="3"/>
</dbReference>
<feature type="repeat" description="ANK" evidence="8">
    <location>
        <begin position="1173"/>
        <end position="1205"/>
    </location>
</feature>
<gene>
    <name evidence="11" type="ORF">B5M09_008648</name>
</gene>
<dbReference type="PANTHER" id="PTHR12544:SF29">
    <property type="entry name" value="GLUTAMINASE"/>
    <property type="match status" value="1"/>
</dbReference>
<keyword evidence="6 8" id="KW-0040">ANK repeat</keyword>
<name>A0A3R7YVN5_APHAT</name>
<feature type="region of interest" description="Disordered" evidence="9">
    <location>
        <begin position="253"/>
        <end position="276"/>
    </location>
</feature>
<feature type="compositionally biased region" description="Acidic residues" evidence="9">
    <location>
        <begin position="678"/>
        <end position="689"/>
    </location>
</feature>
<accession>A0A3R7YVN5</accession>
<dbReference type="InterPro" id="IPR041541">
    <property type="entry name" value="Glutaminase_EF-hand"/>
</dbReference>
<evidence type="ECO:0000256" key="2">
    <source>
        <dbReference type="ARBA" id="ARBA00011881"/>
    </source>
</evidence>
<evidence type="ECO:0000313" key="11">
    <source>
        <dbReference type="EMBL" id="RQM29087.1"/>
    </source>
</evidence>
<protein>
    <recommendedName>
        <fullName evidence="3">glutaminase</fullName>
        <ecNumber evidence="3">3.5.1.2</ecNumber>
    </recommendedName>
</protein>
<keyword evidence="4" id="KW-0677">Repeat</keyword>
<dbReference type="GO" id="GO:0006543">
    <property type="term" value="P:L-glutamine catabolic process"/>
    <property type="evidence" value="ECO:0007669"/>
    <property type="project" value="TreeGrafter"/>
</dbReference>
<dbReference type="Proteomes" id="UP000284702">
    <property type="component" value="Unassembled WGS sequence"/>
</dbReference>
<dbReference type="PROSITE" id="PS50088">
    <property type="entry name" value="ANK_REPEAT"/>
    <property type="match status" value="3"/>
</dbReference>
<evidence type="ECO:0000256" key="5">
    <source>
        <dbReference type="ARBA" id="ARBA00022801"/>
    </source>
</evidence>
<comment type="similarity">
    <text evidence="1">Belongs to the glutaminase family.</text>
</comment>
<dbReference type="Pfam" id="PF13637">
    <property type="entry name" value="Ank_4"/>
    <property type="match status" value="1"/>
</dbReference>
<reference evidence="11" key="1">
    <citation type="submission" date="2018-07" db="EMBL/GenBank/DDBJ databases">
        <title>Annotation of Aphanomyces astaci genome assembly.</title>
        <authorList>
            <person name="Studholme D.J."/>
        </authorList>
    </citation>
    <scope>NUCLEOTIDE SEQUENCE [LARGE SCALE GENOMIC DNA]</scope>
    <source>
        <strain evidence="11">Pc</strain>
    </source>
</reference>
<evidence type="ECO:0000256" key="3">
    <source>
        <dbReference type="ARBA" id="ARBA00012918"/>
    </source>
</evidence>
<organism evidence="11 12">
    <name type="scientific">Aphanomyces astaci</name>
    <name type="common">Crayfish plague agent</name>
    <dbReference type="NCBI Taxonomy" id="112090"/>
    <lineage>
        <taxon>Eukaryota</taxon>
        <taxon>Sar</taxon>
        <taxon>Stramenopiles</taxon>
        <taxon>Oomycota</taxon>
        <taxon>Saprolegniomycetes</taxon>
        <taxon>Saprolegniales</taxon>
        <taxon>Verrucalvaceae</taxon>
        <taxon>Aphanomyces</taxon>
    </lineage>
</organism>
<dbReference type="InterPro" id="IPR002110">
    <property type="entry name" value="Ankyrin_rpt"/>
</dbReference>
<keyword evidence="5" id="KW-0378">Hydrolase</keyword>
<evidence type="ECO:0000256" key="7">
    <source>
        <dbReference type="ARBA" id="ARBA00049534"/>
    </source>
</evidence>
<dbReference type="InterPro" id="IPR015868">
    <property type="entry name" value="Glutaminase"/>
</dbReference>
<dbReference type="AlphaFoldDB" id="A0A3R7YVN5"/>
<dbReference type="Gene3D" id="3.40.710.10">
    <property type="entry name" value="DD-peptidase/beta-lactamase superfamily"/>
    <property type="match status" value="2"/>
</dbReference>
<dbReference type="EC" id="3.5.1.2" evidence="3"/>
<dbReference type="SUPFAM" id="SSF48403">
    <property type="entry name" value="Ankyrin repeat"/>
    <property type="match status" value="2"/>
</dbReference>
<comment type="catalytic activity">
    <reaction evidence="7">
        <text>L-glutamine + H2O = L-glutamate + NH4(+)</text>
        <dbReference type="Rhea" id="RHEA:15889"/>
        <dbReference type="ChEBI" id="CHEBI:15377"/>
        <dbReference type="ChEBI" id="CHEBI:28938"/>
        <dbReference type="ChEBI" id="CHEBI:29985"/>
        <dbReference type="ChEBI" id="CHEBI:58359"/>
        <dbReference type="EC" id="3.5.1.2"/>
    </reaction>
</comment>
<comment type="caution">
    <text evidence="11">The sequence shown here is derived from an EMBL/GenBank/DDBJ whole genome shotgun (WGS) entry which is preliminary data.</text>
</comment>
<dbReference type="GO" id="GO:0006537">
    <property type="term" value="P:glutamate biosynthetic process"/>
    <property type="evidence" value="ECO:0007669"/>
    <property type="project" value="TreeGrafter"/>
</dbReference>
<feature type="repeat" description="ANK" evidence="8">
    <location>
        <begin position="481"/>
        <end position="513"/>
    </location>
</feature>
<dbReference type="Pfam" id="PF17959">
    <property type="entry name" value="EF-hand_14"/>
    <property type="match status" value="2"/>
</dbReference>
<evidence type="ECO:0000256" key="4">
    <source>
        <dbReference type="ARBA" id="ARBA00022737"/>
    </source>
</evidence>
<evidence type="ECO:0000256" key="1">
    <source>
        <dbReference type="ARBA" id="ARBA00011076"/>
    </source>
</evidence>
<dbReference type="HAMAP" id="MF_00313">
    <property type="entry name" value="Glutaminase"/>
    <property type="match status" value="1"/>
</dbReference>
<feature type="domain" description="Glutaminase EF-hand" evidence="10">
    <location>
        <begin position="34"/>
        <end position="110"/>
    </location>
</feature>
<feature type="repeat" description="ANK" evidence="8">
    <location>
        <begin position="594"/>
        <end position="615"/>
    </location>
</feature>
<sequence>MTPRRQSVQDRTLRLDLQKALGEGDVEEIPLSRRIFEYLDQSNDGIVRPKALLDHFNKCGLRTDDPRISTLCDTLQDNPSLDITIDVFEELTKDSCGIIEKGFSGQLCIPTFDDFRANVDRLIDETCRHAGVDSKHNVTSANAFVVSMCTVDGQRHVTGNQSELEVEICMEGCCKPILYGMAMETNPGIDNYISHEPSGLDSHAMSLDNKRRPHNPLMNTGALLSCALLGQPGQSVDERYRLYESRLHNLFSRTSKKQQDDGHLPTPLTTPVSVEESKYASRNTSLSYMLDDAKCFPPHTDVADVVQLFFRACAATCSVDELSLFAATLANGGLHPITNERIMQPQSVRQCLSVMFSCGLGTYSGEWSFHVGIPALSSLGGAMLVVVPGLMGFCSYSPTLDRSNNSIHGVTFFKALSRTFTFHNFDSLPMINFQRKDPRRDSRTIQVEMTTKLLIAAAEGDVCEVRRLRSRGANLDAIDYDSRTALHLAASEGKIKVVNYLVKHHVLLSPVDRWGGTPMSDAITFGHLHVAQLLTKAGVISNSIKHKTSSQPTKQPPVLLQDLSVFYAAYSGDLQSLKASYTSGVNFSSLRDYDGRTPLHVACAEGRFDVVKFLITTAGVPILVKDRNQKTPISEAKRGGHAAVLEFIRKQLQTPATVSKRHFPVLTVPQTPRRHIDDDDSDDSDDDLEDYEVSSHSAFQFLSMATDNEPCDEAKVNVSTLITTLRENGLLETDPRLKKLVESVKFLGADATLSVEQYRYLTESGAILLERALAKSLIIPEFNDFCDELIDIFEAAKLNRGGHIATYIPQLANVDPEKFGMALINTSISHYKAHMTDNNPTPVLYVCRFSLGDSKDHFCVQSCSKAISYCLAVEELGADKVHFHMGCEPSGLRFNDLSLLDRGGYRIPHNPMINSGAIMSSSLIRKDLPLHQRFEYIMQTWKALCGDSAVGFDNSVCLSERSSADRNWCLGFMMREAECLPDDTNLAEALEFYFEQCSLTTSCESFSVLAASLASGGVCPLTNHRVFEAETVKNCLSLMFSCGMYDASGTWGYSVGIPAKSGVSGVLLLVIPNVMGLAVWSPRLDEIGNSVRGVQFCQELVTRFPFHNFDAFVEHMKQPSPVHRTATDAKTAVDPKVRRKLAYQLLYAAYEGNVEEIRRLKLHGASVHSCDYDGRTAMHIAASMGHVAVVQELLRQGADIRALDRWGGTPLSDAERYAPSNACDVMKLLQQAMTVYP</sequence>
<dbReference type="Gene3D" id="1.10.238.210">
    <property type="match status" value="1"/>
</dbReference>
<dbReference type="FunFam" id="3.40.710.10:FF:000005">
    <property type="entry name" value="Glutaminase"/>
    <property type="match status" value="1"/>
</dbReference>
<evidence type="ECO:0000313" key="12">
    <source>
        <dbReference type="Proteomes" id="UP000284702"/>
    </source>
</evidence>
<dbReference type="InterPro" id="IPR012338">
    <property type="entry name" value="Beta-lactam/transpept-like"/>
</dbReference>
<dbReference type="GO" id="GO:0004359">
    <property type="term" value="F:glutaminase activity"/>
    <property type="evidence" value="ECO:0007669"/>
    <property type="project" value="UniProtKB-EC"/>
</dbReference>
<comment type="subunit">
    <text evidence="2">Homotetramer.</text>
</comment>
<dbReference type="PRINTS" id="PR01415">
    <property type="entry name" value="ANKYRIN"/>
</dbReference>
<evidence type="ECO:0000259" key="10">
    <source>
        <dbReference type="Pfam" id="PF17959"/>
    </source>
</evidence>
<dbReference type="VEuPathDB" id="FungiDB:H257_18426"/>
<evidence type="ECO:0000256" key="8">
    <source>
        <dbReference type="PROSITE-ProRule" id="PRU00023"/>
    </source>
</evidence>
<evidence type="ECO:0000256" key="9">
    <source>
        <dbReference type="SAM" id="MobiDB-lite"/>
    </source>
</evidence>
<feature type="region of interest" description="Disordered" evidence="9">
    <location>
        <begin position="669"/>
        <end position="689"/>
    </location>
</feature>
<dbReference type="SMART" id="SM00248">
    <property type="entry name" value="ANK"/>
    <property type="match status" value="6"/>
</dbReference>
<dbReference type="PANTHER" id="PTHR12544">
    <property type="entry name" value="GLUTAMINASE"/>
    <property type="match status" value="1"/>
</dbReference>
<dbReference type="SUPFAM" id="SSF56601">
    <property type="entry name" value="beta-lactamase/transpeptidase-like"/>
    <property type="match status" value="2"/>
</dbReference>
<dbReference type="EMBL" id="MZMZ02001541">
    <property type="protein sequence ID" value="RQM29087.1"/>
    <property type="molecule type" value="Genomic_DNA"/>
</dbReference>
<dbReference type="PROSITE" id="PS50297">
    <property type="entry name" value="ANK_REP_REGION"/>
    <property type="match status" value="3"/>
</dbReference>
<keyword evidence="12" id="KW-1185">Reference proteome</keyword>
<dbReference type="Pfam" id="PF12796">
    <property type="entry name" value="Ank_2"/>
    <property type="match status" value="2"/>
</dbReference>
<dbReference type="Pfam" id="PF04960">
    <property type="entry name" value="Glutaminase"/>
    <property type="match status" value="2"/>
</dbReference>